<name>A0A0A9E6X5_ARUDO</name>
<organism evidence="1">
    <name type="scientific">Arundo donax</name>
    <name type="common">Giant reed</name>
    <name type="synonym">Donax arundinaceus</name>
    <dbReference type="NCBI Taxonomy" id="35708"/>
    <lineage>
        <taxon>Eukaryota</taxon>
        <taxon>Viridiplantae</taxon>
        <taxon>Streptophyta</taxon>
        <taxon>Embryophyta</taxon>
        <taxon>Tracheophyta</taxon>
        <taxon>Spermatophyta</taxon>
        <taxon>Magnoliopsida</taxon>
        <taxon>Liliopsida</taxon>
        <taxon>Poales</taxon>
        <taxon>Poaceae</taxon>
        <taxon>PACMAD clade</taxon>
        <taxon>Arundinoideae</taxon>
        <taxon>Arundineae</taxon>
        <taxon>Arundo</taxon>
    </lineage>
</organism>
<dbReference type="AlphaFoldDB" id="A0A0A9E6X5"/>
<reference evidence="1" key="1">
    <citation type="submission" date="2014-09" db="EMBL/GenBank/DDBJ databases">
        <authorList>
            <person name="Magalhaes I.L.F."/>
            <person name="Oliveira U."/>
            <person name="Santos F.R."/>
            <person name="Vidigal T.H.D.A."/>
            <person name="Brescovit A.D."/>
            <person name="Santos A.J."/>
        </authorList>
    </citation>
    <scope>NUCLEOTIDE SEQUENCE</scope>
    <source>
        <tissue evidence="1">Shoot tissue taken approximately 20 cm above the soil surface</tissue>
    </source>
</reference>
<accession>A0A0A9E6X5</accession>
<protein>
    <submittedName>
        <fullName evidence="1">Uncharacterized protein</fullName>
    </submittedName>
</protein>
<reference evidence="1" key="2">
    <citation type="journal article" date="2015" name="Data Brief">
        <title>Shoot transcriptome of the giant reed, Arundo donax.</title>
        <authorList>
            <person name="Barrero R.A."/>
            <person name="Guerrero F.D."/>
            <person name="Moolhuijzen P."/>
            <person name="Goolsby J.A."/>
            <person name="Tidwell J."/>
            <person name="Bellgard S.E."/>
            <person name="Bellgard M.I."/>
        </authorList>
    </citation>
    <scope>NUCLEOTIDE SEQUENCE</scope>
    <source>
        <tissue evidence="1">Shoot tissue taken approximately 20 cm above the soil surface</tissue>
    </source>
</reference>
<evidence type="ECO:0000313" key="1">
    <source>
        <dbReference type="EMBL" id="JAD95841.1"/>
    </source>
</evidence>
<proteinExistence type="predicted"/>
<sequence length="158" mass="17673">MINPQQEKFLSFFFGFFSTETNEPREPVDSLPSSSFTLLDHCFCFPSSSPPISSELRLRHHPRAAAAGLRRRAAASRDQSESLSMLSIPFRPRCFCFLGHFFSRTTYLLLVTSVSHIPGQIKLTALSTFLGLFLGRCGSLVPFMARKSSSFSLRDSVV</sequence>
<dbReference type="EMBL" id="GBRH01202054">
    <property type="protein sequence ID" value="JAD95841.1"/>
    <property type="molecule type" value="Transcribed_RNA"/>
</dbReference>